<evidence type="ECO:0000256" key="2">
    <source>
        <dbReference type="ARBA" id="ARBA00022833"/>
    </source>
</evidence>
<organism evidence="4 5">
    <name type="scientific">Intoshia linei</name>
    <dbReference type="NCBI Taxonomy" id="1819745"/>
    <lineage>
        <taxon>Eukaryota</taxon>
        <taxon>Metazoa</taxon>
        <taxon>Spiralia</taxon>
        <taxon>Lophotrochozoa</taxon>
        <taxon>Mesozoa</taxon>
        <taxon>Orthonectida</taxon>
        <taxon>Rhopaluridae</taxon>
        <taxon>Intoshia</taxon>
    </lineage>
</organism>
<evidence type="ECO:0000313" key="5">
    <source>
        <dbReference type="Proteomes" id="UP000078046"/>
    </source>
</evidence>
<gene>
    <name evidence="4" type="ORF">A3Q56_00598</name>
</gene>
<protein>
    <recommendedName>
        <fullName evidence="3">Phorbol-ester/DAG-type domain-containing protein</fullName>
    </recommendedName>
</protein>
<dbReference type="InterPro" id="IPR002219">
    <property type="entry name" value="PKC_DAG/PE"/>
</dbReference>
<dbReference type="InterPro" id="IPR046349">
    <property type="entry name" value="C1-like_sf"/>
</dbReference>
<evidence type="ECO:0000313" key="4">
    <source>
        <dbReference type="EMBL" id="OAF71624.1"/>
    </source>
</evidence>
<name>A0A177BDJ7_9BILA</name>
<keyword evidence="1" id="KW-0479">Metal-binding</keyword>
<evidence type="ECO:0000256" key="1">
    <source>
        <dbReference type="ARBA" id="ARBA00022723"/>
    </source>
</evidence>
<reference evidence="4 5" key="1">
    <citation type="submission" date="2016-04" db="EMBL/GenBank/DDBJ databases">
        <title>The genome of Intoshia linei affirms orthonectids as highly simplified spiralians.</title>
        <authorList>
            <person name="Mikhailov K.V."/>
            <person name="Slusarev G.S."/>
            <person name="Nikitin M.A."/>
            <person name="Logacheva M.D."/>
            <person name="Penin A."/>
            <person name="Aleoshin V."/>
            <person name="Panchin Y.V."/>
        </authorList>
    </citation>
    <scope>NUCLEOTIDE SEQUENCE [LARGE SCALE GENOMIC DNA]</scope>
    <source>
        <strain evidence="4">Intl2013</strain>
        <tissue evidence="4">Whole animal</tissue>
    </source>
</reference>
<dbReference type="GO" id="GO:0004674">
    <property type="term" value="F:protein serine/threonine kinase activity"/>
    <property type="evidence" value="ECO:0007669"/>
    <property type="project" value="UniProtKB-KW"/>
</dbReference>
<dbReference type="GO" id="GO:0016020">
    <property type="term" value="C:membrane"/>
    <property type="evidence" value="ECO:0007669"/>
    <property type="project" value="UniProtKB-SubCell"/>
</dbReference>
<dbReference type="EMBL" id="LWCA01000036">
    <property type="protein sequence ID" value="OAF71624.1"/>
    <property type="molecule type" value="Genomic_DNA"/>
</dbReference>
<dbReference type="GO" id="GO:0008270">
    <property type="term" value="F:zinc ion binding"/>
    <property type="evidence" value="ECO:0007669"/>
    <property type="project" value="UniProtKB-KW"/>
</dbReference>
<dbReference type="AlphaFoldDB" id="A0A177BDJ7"/>
<accession>A0A177BDJ7</accession>
<dbReference type="GO" id="GO:0007200">
    <property type="term" value="P:phospholipase C-activating G protein-coupled receptor signaling pathway"/>
    <property type="evidence" value="ECO:0007669"/>
    <property type="project" value="TreeGrafter"/>
</dbReference>
<comment type="caution">
    <text evidence="4">The sequence shown here is derived from an EMBL/GenBank/DDBJ whole genome shotgun (WGS) entry which is preliminary data.</text>
</comment>
<sequence length="137" mass="15641">MNSKSLTQLSIDYDVCVQFGSEKIPISMDSTFNDILTVAYKLVKSQYPVEDCDYIKSVISMYLYSYENPKNLILLNENFLPEINKGDKIFVLLKDSKKDNEKKQTHVLSVCSFQSPTFCDICHVFMNGIVKQGLNCS</sequence>
<dbReference type="Proteomes" id="UP000078046">
    <property type="component" value="Unassembled WGS sequence"/>
</dbReference>
<dbReference type="GO" id="GO:0035556">
    <property type="term" value="P:intracellular signal transduction"/>
    <property type="evidence" value="ECO:0007669"/>
    <property type="project" value="TreeGrafter"/>
</dbReference>
<dbReference type="GO" id="GO:0005829">
    <property type="term" value="C:cytosol"/>
    <property type="evidence" value="ECO:0007669"/>
    <property type="project" value="TreeGrafter"/>
</dbReference>
<dbReference type="SUPFAM" id="SSF57889">
    <property type="entry name" value="Cysteine-rich domain"/>
    <property type="match status" value="1"/>
</dbReference>
<keyword evidence="2" id="KW-0862">Zinc</keyword>
<proteinExistence type="predicted"/>
<feature type="domain" description="Phorbol-ester/DAG-type" evidence="3">
    <location>
        <begin position="105"/>
        <end position="137"/>
    </location>
</feature>
<evidence type="ECO:0000259" key="3">
    <source>
        <dbReference type="PROSITE" id="PS50081"/>
    </source>
</evidence>
<dbReference type="PANTHER" id="PTHR22968:SF24">
    <property type="entry name" value="SERINE_THREONINE-PROTEIN KINASE"/>
    <property type="match status" value="1"/>
</dbReference>
<dbReference type="PANTHER" id="PTHR22968">
    <property type="entry name" value="PROTEIN KINASE C, MU"/>
    <property type="match status" value="1"/>
</dbReference>
<keyword evidence="5" id="KW-1185">Reference proteome</keyword>
<feature type="non-terminal residue" evidence="4">
    <location>
        <position position="137"/>
    </location>
</feature>
<dbReference type="Gene3D" id="3.30.60.20">
    <property type="match status" value="1"/>
</dbReference>
<dbReference type="PROSITE" id="PS50081">
    <property type="entry name" value="ZF_DAG_PE_2"/>
    <property type="match status" value="1"/>
</dbReference>